<dbReference type="Gene3D" id="3.40.710.10">
    <property type="entry name" value="DD-peptidase/beta-lactamase superfamily"/>
    <property type="match status" value="1"/>
</dbReference>
<dbReference type="InterPro" id="IPR050515">
    <property type="entry name" value="Beta-lactam/transpept"/>
</dbReference>
<sequence>MRKIEKRAAMCLLLAAALLLGLAFFCFRFVAYGGKWVSFAANRHLYNSRGQLSVGRVLDRDGDVLSWVDDDGNRRYYESETVRRATLHAVGDPSGNIGTGALVAFADRLSGYNLFTGAYTPLGTGNDLYLTLDARYNYIAYNALGGRKGAVGVYNYRTGEILCMVSAPTFDPANPPVIEDGDERYDGVYLNRFLSGTFVPGSVFKTVTLEAAIENIPDLFDRTWTCTGSTLVGGEAVTCPSAHGEMDIKGALANSCNGVFAQLAVELGAARLQSCADQAGLTGRYTVSGISTAAGRVDLKGATENQLGWAGVGQYSDAVNPCALMVYMGAIGGGGRAAVPQLVLKTETGMGLNVSPYFQHMTGNLVDGATAAAMAEMMAGNVENSYGSWRFPNMDICAKSGTAEVGGGKAPNAWFAGFLRNEDAPYAFVVLVEEGGSGADTAGSVAAKVLDAVVNGY</sequence>
<dbReference type="GO" id="GO:0008658">
    <property type="term" value="F:penicillin binding"/>
    <property type="evidence" value="ECO:0007669"/>
    <property type="project" value="InterPro"/>
</dbReference>
<dbReference type="GO" id="GO:0005886">
    <property type="term" value="C:plasma membrane"/>
    <property type="evidence" value="ECO:0007669"/>
    <property type="project" value="TreeGrafter"/>
</dbReference>
<reference evidence="2" key="1">
    <citation type="submission" date="2020-08" db="EMBL/GenBank/DDBJ databases">
        <title>Genome public.</title>
        <authorList>
            <person name="Liu C."/>
            <person name="Sun Q."/>
        </authorList>
    </citation>
    <scope>NUCLEOTIDE SEQUENCE</scope>
    <source>
        <strain evidence="2">NSJ-52</strain>
    </source>
</reference>
<feature type="domain" description="Penicillin-binding protein transpeptidase" evidence="1">
    <location>
        <begin position="149"/>
        <end position="452"/>
    </location>
</feature>
<dbReference type="EMBL" id="JACOPQ010000003">
    <property type="protein sequence ID" value="MBC5736452.1"/>
    <property type="molecule type" value="Genomic_DNA"/>
</dbReference>
<organism evidence="2 3">
    <name type="scientific">Lawsonibacter faecis</name>
    <dbReference type="NCBI Taxonomy" id="2763052"/>
    <lineage>
        <taxon>Bacteria</taxon>
        <taxon>Bacillati</taxon>
        <taxon>Bacillota</taxon>
        <taxon>Clostridia</taxon>
        <taxon>Eubacteriales</taxon>
        <taxon>Oscillospiraceae</taxon>
        <taxon>Lawsonibacter</taxon>
    </lineage>
</organism>
<accession>A0A8J6JJK1</accession>
<gene>
    <name evidence="2" type="ORF">H8S62_05460</name>
</gene>
<comment type="caution">
    <text evidence="2">The sequence shown here is derived from an EMBL/GenBank/DDBJ whole genome shotgun (WGS) entry which is preliminary data.</text>
</comment>
<proteinExistence type="predicted"/>
<dbReference type="InterPro" id="IPR012338">
    <property type="entry name" value="Beta-lactam/transpept-like"/>
</dbReference>
<protein>
    <submittedName>
        <fullName evidence="2">Penicillin-binding protein</fullName>
    </submittedName>
</protein>
<keyword evidence="3" id="KW-1185">Reference proteome</keyword>
<dbReference type="AlphaFoldDB" id="A0A8J6JJK1"/>
<dbReference type="Gene3D" id="3.90.1310.10">
    <property type="entry name" value="Penicillin-binding protein 2a (Domain 2)"/>
    <property type="match status" value="1"/>
</dbReference>
<dbReference type="PANTHER" id="PTHR30627">
    <property type="entry name" value="PEPTIDOGLYCAN D,D-TRANSPEPTIDASE"/>
    <property type="match status" value="1"/>
</dbReference>
<evidence type="ECO:0000313" key="3">
    <source>
        <dbReference type="Proteomes" id="UP000607645"/>
    </source>
</evidence>
<evidence type="ECO:0000313" key="2">
    <source>
        <dbReference type="EMBL" id="MBC5736452.1"/>
    </source>
</evidence>
<dbReference type="GO" id="GO:0071972">
    <property type="term" value="F:peptidoglycan L,D-transpeptidase activity"/>
    <property type="evidence" value="ECO:0007669"/>
    <property type="project" value="TreeGrafter"/>
</dbReference>
<dbReference type="Pfam" id="PF00905">
    <property type="entry name" value="Transpeptidase"/>
    <property type="match status" value="1"/>
</dbReference>
<dbReference type="InterPro" id="IPR001460">
    <property type="entry name" value="PCN-bd_Tpept"/>
</dbReference>
<name>A0A8J6JJK1_9FIRM</name>
<dbReference type="PANTHER" id="PTHR30627:SF24">
    <property type="entry name" value="PENICILLIN-BINDING PROTEIN 4B"/>
    <property type="match status" value="1"/>
</dbReference>
<dbReference type="RefSeq" id="WP_155148102.1">
    <property type="nucleotide sequence ID" value="NZ_JACOPQ010000003.1"/>
</dbReference>
<evidence type="ECO:0000259" key="1">
    <source>
        <dbReference type="Pfam" id="PF00905"/>
    </source>
</evidence>
<dbReference type="SUPFAM" id="SSF56601">
    <property type="entry name" value="beta-lactamase/transpeptidase-like"/>
    <property type="match status" value="1"/>
</dbReference>
<dbReference type="GO" id="GO:0071555">
    <property type="term" value="P:cell wall organization"/>
    <property type="evidence" value="ECO:0007669"/>
    <property type="project" value="TreeGrafter"/>
</dbReference>
<dbReference type="Proteomes" id="UP000607645">
    <property type="component" value="Unassembled WGS sequence"/>
</dbReference>